<dbReference type="PANTHER" id="PTHR32046:SF14">
    <property type="match status" value="1"/>
</dbReference>
<proteinExistence type="predicted"/>
<dbReference type="Pfam" id="PF01926">
    <property type="entry name" value="MMR_HSR1"/>
    <property type="match status" value="1"/>
</dbReference>
<dbReference type="CDD" id="cd00882">
    <property type="entry name" value="Ras_like_GTPase"/>
    <property type="match status" value="1"/>
</dbReference>
<dbReference type="GO" id="GO:0005525">
    <property type="term" value="F:GTP binding"/>
    <property type="evidence" value="ECO:0007669"/>
    <property type="project" value="InterPro"/>
</dbReference>
<name>A0A7R9AF23_9CRUS</name>
<evidence type="ECO:0000259" key="1">
    <source>
        <dbReference type="Pfam" id="PF01926"/>
    </source>
</evidence>
<dbReference type="SUPFAM" id="SSF52540">
    <property type="entry name" value="P-loop containing nucleoside triphosphate hydrolases"/>
    <property type="match status" value="2"/>
</dbReference>
<evidence type="ECO:0000313" key="3">
    <source>
        <dbReference type="Proteomes" id="UP000677054"/>
    </source>
</evidence>
<dbReference type="InterPro" id="IPR027417">
    <property type="entry name" value="P-loop_NTPase"/>
</dbReference>
<dbReference type="OrthoDB" id="2386367at2759"/>
<gene>
    <name evidence="2" type="ORF">DSTB1V02_LOCUS12295</name>
</gene>
<dbReference type="EMBL" id="CAJPEV010004540">
    <property type="protein sequence ID" value="CAG0901961.1"/>
    <property type="molecule type" value="Genomic_DNA"/>
</dbReference>
<dbReference type="AlphaFoldDB" id="A0A7R9AF23"/>
<dbReference type="EMBL" id="LR904057">
    <property type="protein sequence ID" value="CAD7252537.1"/>
    <property type="molecule type" value="Genomic_DNA"/>
</dbReference>
<reference evidence="2" key="1">
    <citation type="submission" date="2020-11" db="EMBL/GenBank/DDBJ databases">
        <authorList>
            <person name="Tran Van P."/>
        </authorList>
    </citation>
    <scope>NUCLEOTIDE SEQUENCE</scope>
</reference>
<dbReference type="Proteomes" id="UP000677054">
    <property type="component" value="Unassembled WGS sequence"/>
</dbReference>
<evidence type="ECO:0000313" key="2">
    <source>
        <dbReference type="EMBL" id="CAD7252537.1"/>
    </source>
</evidence>
<protein>
    <recommendedName>
        <fullName evidence="1">G domain-containing protein</fullName>
    </recommendedName>
</protein>
<sequence>MSQSSSRQMEGKRQTGRRTLAQRMMKKCECIDGDTSIRKLPRKEVMKDPQNRLAKYEIGGSKPASGSGKVLMLVGATGAGKSTLINGIVNYVYGVRWEDNFRFKLIVDEGVEPQSQSQTKWITAYTLPYRKGFILPHTLTVIDTPGFGDTEGIQADENLTNQIREFFNKGGSIGVDQLDGICFVVQASLPRLTHTQKYIFSSILALFGKDVETIVNLLITFCDNKTPPVLAAIKDAHIPHTSSFTFNNSAFSVSSSDKPDSTHLGMAFWKMGTKSFRKFFKSFQKNDPVSLTLTKEVLEQRKHLETLLQGILPQLKTALGMLEQLRETHAALRQHKTEMDANRDFTFTVKVSKHRKVELHPGTHVTNCLKCCFTCHYPCYIPKDKDKARCAAMHHDDGVQRCAVCPMKCLPIPLHVNNQFRFEFYEEEETHTYFEVKRKYEAATERHLKYQGLLKALCKDFIEERMKLLELTRKAHECLQELERIALKPNPLSIQEYIDILIETEKREAKLGYTQRIKYLADAKEKGQLAEKLKGNFNPFEEYMKDFGEKGMDISLFDPDPVKDEALAAGAEYCTN</sequence>
<feature type="domain" description="G" evidence="1">
    <location>
        <begin position="72"/>
        <end position="195"/>
    </location>
</feature>
<dbReference type="InterPro" id="IPR006073">
    <property type="entry name" value="GTP-bd"/>
</dbReference>
<dbReference type="PANTHER" id="PTHR32046">
    <property type="entry name" value="G DOMAIN-CONTAINING PROTEIN"/>
    <property type="match status" value="1"/>
</dbReference>
<organism evidence="2">
    <name type="scientific">Darwinula stevensoni</name>
    <dbReference type="NCBI Taxonomy" id="69355"/>
    <lineage>
        <taxon>Eukaryota</taxon>
        <taxon>Metazoa</taxon>
        <taxon>Ecdysozoa</taxon>
        <taxon>Arthropoda</taxon>
        <taxon>Crustacea</taxon>
        <taxon>Oligostraca</taxon>
        <taxon>Ostracoda</taxon>
        <taxon>Podocopa</taxon>
        <taxon>Podocopida</taxon>
        <taxon>Darwinulocopina</taxon>
        <taxon>Darwinuloidea</taxon>
        <taxon>Darwinulidae</taxon>
        <taxon>Darwinula</taxon>
    </lineage>
</organism>
<dbReference type="Gene3D" id="3.40.50.300">
    <property type="entry name" value="P-loop containing nucleotide triphosphate hydrolases"/>
    <property type="match status" value="1"/>
</dbReference>
<keyword evidence="3" id="KW-1185">Reference proteome</keyword>
<accession>A0A7R9AF23</accession>